<dbReference type="EMBL" id="QEAS01000005">
    <property type="protein sequence ID" value="PWG81193.1"/>
    <property type="molecule type" value="Genomic_DNA"/>
</dbReference>
<evidence type="ECO:0008006" key="11">
    <source>
        <dbReference type="Google" id="ProtNLM"/>
    </source>
</evidence>
<dbReference type="InterPro" id="IPR011990">
    <property type="entry name" value="TPR-like_helical_dom_sf"/>
</dbReference>
<keyword evidence="4" id="KW-0472">Membrane</keyword>
<dbReference type="Pfam" id="PF07980">
    <property type="entry name" value="SusD_RagB"/>
    <property type="match status" value="1"/>
</dbReference>
<dbReference type="Gene3D" id="1.25.40.390">
    <property type="match status" value="1"/>
</dbReference>
<dbReference type="Proteomes" id="UP000245647">
    <property type="component" value="Unassembled WGS sequence"/>
</dbReference>
<evidence type="ECO:0000256" key="5">
    <source>
        <dbReference type="ARBA" id="ARBA00023237"/>
    </source>
</evidence>
<dbReference type="InterPro" id="IPR033985">
    <property type="entry name" value="SusD-like_N"/>
</dbReference>
<feature type="chain" id="PRO_5015564425" description="RagB/SusD family nutrient uptake outer membrane protein" evidence="6">
    <location>
        <begin position="20"/>
        <end position="459"/>
    </location>
</feature>
<dbReference type="AlphaFoldDB" id="A0A2U2PIG3"/>
<dbReference type="Pfam" id="PF14322">
    <property type="entry name" value="SusD-like_3"/>
    <property type="match status" value="1"/>
</dbReference>
<proteinExistence type="inferred from homology"/>
<feature type="domain" description="RagB/SusD" evidence="7">
    <location>
        <begin position="346"/>
        <end position="418"/>
    </location>
</feature>
<evidence type="ECO:0000256" key="2">
    <source>
        <dbReference type="ARBA" id="ARBA00006275"/>
    </source>
</evidence>
<keyword evidence="10" id="KW-1185">Reference proteome</keyword>
<keyword evidence="3 6" id="KW-0732">Signal</keyword>
<evidence type="ECO:0000256" key="3">
    <source>
        <dbReference type="ARBA" id="ARBA00022729"/>
    </source>
</evidence>
<evidence type="ECO:0000256" key="6">
    <source>
        <dbReference type="SAM" id="SignalP"/>
    </source>
</evidence>
<comment type="similarity">
    <text evidence="2">Belongs to the SusD family.</text>
</comment>
<comment type="caution">
    <text evidence="9">The sequence shown here is derived from an EMBL/GenBank/DDBJ whole genome shotgun (WGS) entry which is preliminary data.</text>
</comment>
<feature type="domain" description="SusD-like N-terminal" evidence="8">
    <location>
        <begin position="26"/>
        <end position="229"/>
    </location>
</feature>
<protein>
    <recommendedName>
        <fullName evidence="11">RagB/SusD family nutrient uptake outer membrane protein</fullName>
    </recommendedName>
</protein>
<reference evidence="9 10" key="1">
    <citation type="submission" date="2018-04" db="EMBL/GenBank/DDBJ databases">
        <title>Pedobacter chongqingensis sp. nov., isolated from a rottenly hemp rope.</title>
        <authorList>
            <person name="Cai Y."/>
        </authorList>
    </citation>
    <scope>NUCLEOTIDE SEQUENCE [LARGE SCALE GENOMIC DNA]</scope>
    <source>
        <strain evidence="9 10">FJ4-8</strain>
    </source>
</reference>
<dbReference type="InterPro" id="IPR012944">
    <property type="entry name" value="SusD_RagB_dom"/>
</dbReference>
<dbReference type="GO" id="GO:0009279">
    <property type="term" value="C:cell outer membrane"/>
    <property type="evidence" value="ECO:0007669"/>
    <property type="project" value="UniProtKB-SubCell"/>
</dbReference>
<sequence length="459" mass="51431">MLRTMKKTILLLLSVLAVALISCQDKFLEAKPDKALLVPATPDDFQALMDDAFTMNTMPGLSIISDGDYSISDAGWKAFSVPYVTNSYIWAEQIYEGQGVTDWSMPYQQVFNANIVLEGLGKLDRGAVGDQRYNELKGSALFYRALAFFNIAQTFAAPYDKSTLAATPGIPVRLSSDINSPSSGGTLQETYQQIEHDLLAAMPLLPDRARPANRPSKQAARAFFARMYLAMEEYDKAERYADSCLKVQNSLLDYNNLDTNSTRPFPAVFSGDNPEVIYYLVLRGNSFTVSSLATVEPLLYDLYQAGDLRKKLFFRDRGSGIYTFKGSYNGANTIAGTLFGGFATDELYLIRAECYARRGEKELAEKDLNTLLSMRFKSENFAPVHTADAGSALERVMLERRKELIERGLRWYDLRRLNKDPRFAVTLRRVVDGTTYTLPPNSARYTFPFPDDEIKAGGF</sequence>
<evidence type="ECO:0000256" key="4">
    <source>
        <dbReference type="ARBA" id="ARBA00023136"/>
    </source>
</evidence>
<evidence type="ECO:0000259" key="7">
    <source>
        <dbReference type="Pfam" id="PF07980"/>
    </source>
</evidence>
<keyword evidence="5" id="KW-0998">Cell outer membrane</keyword>
<accession>A0A2U2PIG3</accession>
<dbReference type="PROSITE" id="PS51257">
    <property type="entry name" value="PROKAR_LIPOPROTEIN"/>
    <property type="match status" value="1"/>
</dbReference>
<gene>
    <name evidence="9" type="ORF">DDR33_07340</name>
</gene>
<evidence type="ECO:0000256" key="1">
    <source>
        <dbReference type="ARBA" id="ARBA00004442"/>
    </source>
</evidence>
<organism evidence="9 10">
    <name type="scientific">Pararcticibacter amylolyticus</name>
    <dbReference type="NCBI Taxonomy" id="2173175"/>
    <lineage>
        <taxon>Bacteria</taxon>
        <taxon>Pseudomonadati</taxon>
        <taxon>Bacteroidota</taxon>
        <taxon>Sphingobacteriia</taxon>
        <taxon>Sphingobacteriales</taxon>
        <taxon>Sphingobacteriaceae</taxon>
        <taxon>Pararcticibacter</taxon>
    </lineage>
</organism>
<evidence type="ECO:0000313" key="10">
    <source>
        <dbReference type="Proteomes" id="UP000245647"/>
    </source>
</evidence>
<feature type="signal peptide" evidence="6">
    <location>
        <begin position="1"/>
        <end position="19"/>
    </location>
</feature>
<name>A0A2U2PIG3_9SPHI</name>
<comment type="subcellular location">
    <subcellularLocation>
        <location evidence="1">Cell outer membrane</location>
    </subcellularLocation>
</comment>
<evidence type="ECO:0000313" key="9">
    <source>
        <dbReference type="EMBL" id="PWG81193.1"/>
    </source>
</evidence>
<dbReference type="SUPFAM" id="SSF48452">
    <property type="entry name" value="TPR-like"/>
    <property type="match status" value="1"/>
</dbReference>
<evidence type="ECO:0000259" key="8">
    <source>
        <dbReference type="Pfam" id="PF14322"/>
    </source>
</evidence>